<gene>
    <name evidence="3" type="ORF">J2Z37_001714</name>
</gene>
<feature type="chain" id="PRO_5045599632" description="SLH domain-containing protein" evidence="1">
    <location>
        <begin position="26"/>
        <end position="203"/>
    </location>
</feature>
<evidence type="ECO:0000313" key="4">
    <source>
        <dbReference type="Proteomes" id="UP001519343"/>
    </source>
</evidence>
<sequence>MGSWKKKFLLSVLLTSFLSTGPAFAAQNFKDVSSTYWAADTIQWAAEMNMINGYPDGTFQPNKQVSEAEFLAMLIKFYAKDIEPTKIKTHWADDYYFFAAEYNYITSLSNRDTPILRQTVAEILCGANGKNYTGEQAVQYLLAKEWISGKVAGAATVPSFAGEDPLTRAEAVAFIKKAYDGGLIELKKRPIESSNPNEIPFMD</sequence>
<evidence type="ECO:0000313" key="3">
    <source>
        <dbReference type="EMBL" id="MBP1931713.1"/>
    </source>
</evidence>
<keyword evidence="4" id="KW-1185">Reference proteome</keyword>
<dbReference type="Proteomes" id="UP001519343">
    <property type="component" value="Unassembled WGS sequence"/>
</dbReference>
<dbReference type="PANTHER" id="PTHR43308:SF5">
    <property type="entry name" value="S-LAYER PROTEIN _ PEPTIDOGLYCAN ENDO-BETA-N-ACETYLGLUCOSAMINIDASE"/>
    <property type="match status" value="1"/>
</dbReference>
<dbReference type="RefSeq" id="WP_209809791.1">
    <property type="nucleotide sequence ID" value="NZ_JAGGKT010000003.1"/>
</dbReference>
<evidence type="ECO:0000256" key="1">
    <source>
        <dbReference type="SAM" id="SignalP"/>
    </source>
</evidence>
<dbReference type="InterPro" id="IPR001119">
    <property type="entry name" value="SLH_dom"/>
</dbReference>
<organism evidence="3 4">
    <name type="scientific">Ammoniphilus resinae</name>
    <dbReference type="NCBI Taxonomy" id="861532"/>
    <lineage>
        <taxon>Bacteria</taxon>
        <taxon>Bacillati</taxon>
        <taxon>Bacillota</taxon>
        <taxon>Bacilli</taxon>
        <taxon>Bacillales</taxon>
        <taxon>Paenibacillaceae</taxon>
        <taxon>Aneurinibacillus group</taxon>
        <taxon>Ammoniphilus</taxon>
    </lineage>
</organism>
<dbReference type="InterPro" id="IPR051465">
    <property type="entry name" value="Cell_Envelope_Struct_Comp"/>
</dbReference>
<dbReference type="EMBL" id="JAGGKT010000003">
    <property type="protein sequence ID" value="MBP1931713.1"/>
    <property type="molecule type" value="Genomic_DNA"/>
</dbReference>
<comment type="caution">
    <text evidence="3">The sequence shown here is derived from an EMBL/GenBank/DDBJ whole genome shotgun (WGS) entry which is preliminary data.</text>
</comment>
<feature type="domain" description="SLH" evidence="2">
    <location>
        <begin position="25"/>
        <end position="88"/>
    </location>
</feature>
<name>A0ABS4GN59_9BACL</name>
<evidence type="ECO:0000259" key="2">
    <source>
        <dbReference type="PROSITE" id="PS51272"/>
    </source>
</evidence>
<feature type="signal peptide" evidence="1">
    <location>
        <begin position="1"/>
        <end position="25"/>
    </location>
</feature>
<keyword evidence="1" id="KW-0732">Signal</keyword>
<accession>A0ABS4GN59</accession>
<protein>
    <recommendedName>
        <fullName evidence="2">SLH domain-containing protein</fullName>
    </recommendedName>
</protein>
<dbReference type="PROSITE" id="PS51272">
    <property type="entry name" value="SLH"/>
    <property type="match status" value="1"/>
</dbReference>
<proteinExistence type="predicted"/>
<reference evidence="3 4" key="1">
    <citation type="submission" date="2021-03" db="EMBL/GenBank/DDBJ databases">
        <title>Genomic Encyclopedia of Type Strains, Phase IV (KMG-IV): sequencing the most valuable type-strain genomes for metagenomic binning, comparative biology and taxonomic classification.</title>
        <authorList>
            <person name="Goeker M."/>
        </authorList>
    </citation>
    <scope>NUCLEOTIDE SEQUENCE [LARGE SCALE GENOMIC DNA]</scope>
    <source>
        <strain evidence="3 4">DSM 24738</strain>
    </source>
</reference>
<dbReference type="Pfam" id="PF00395">
    <property type="entry name" value="SLH"/>
    <property type="match status" value="1"/>
</dbReference>
<dbReference type="PANTHER" id="PTHR43308">
    <property type="entry name" value="OUTER MEMBRANE PROTEIN ALPHA-RELATED"/>
    <property type="match status" value="1"/>
</dbReference>